<dbReference type="EMBL" id="HG994363">
    <property type="protein sequence ID" value="CAF2034947.1"/>
    <property type="molecule type" value="Genomic_DNA"/>
</dbReference>
<feature type="compositionally biased region" description="Acidic residues" evidence="2">
    <location>
        <begin position="180"/>
        <end position="198"/>
    </location>
</feature>
<evidence type="ECO:0000256" key="2">
    <source>
        <dbReference type="SAM" id="MobiDB-lite"/>
    </source>
</evidence>
<reference evidence="5" key="2">
    <citation type="submission" date="2014-06" db="EMBL/GenBank/DDBJ databases">
        <authorList>
            <person name="Genoscope - CEA"/>
        </authorList>
    </citation>
    <scope>NUCLEOTIDE SEQUENCE</scope>
</reference>
<feature type="domain" description="FAF" evidence="3">
    <location>
        <begin position="115"/>
        <end position="168"/>
    </location>
</feature>
<dbReference type="Gramene" id="CDY22081">
    <property type="protein sequence ID" value="CDY22081"/>
    <property type="gene ID" value="GSBRNA2T00018467001"/>
</dbReference>
<feature type="region of interest" description="Disordered" evidence="2">
    <location>
        <begin position="178"/>
        <end position="214"/>
    </location>
</feature>
<dbReference type="STRING" id="3708.A0A078G9L7"/>
<dbReference type="Proteomes" id="UP000028999">
    <property type="component" value="Unassembled WGS sequence"/>
</dbReference>
<dbReference type="InterPro" id="IPR046431">
    <property type="entry name" value="FAF_dom"/>
</dbReference>
<proteinExistence type="inferred from homology"/>
<dbReference type="OMA" id="CFVSERR"/>
<dbReference type="Proteomes" id="UP001295469">
    <property type="component" value="Chromosome A09"/>
</dbReference>
<dbReference type="AlphaFoldDB" id="A0A078G9L7"/>
<evidence type="ECO:0000259" key="3">
    <source>
        <dbReference type="Pfam" id="PF11250"/>
    </source>
</evidence>
<dbReference type="Pfam" id="PF11250">
    <property type="entry name" value="FAF"/>
    <property type="match status" value="1"/>
</dbReference>
<protein>
    <submittedName>
        <fullName evidence="4">(rape) hypothetical protein</fullName>
    </submittedName>
    <submittedName>
        <fullName evidence="5">BnaA09g01100D protein</fullName>
    </submittedName>
</protein>
<dbReference type="EMBL" id="LK032127">
    <property type="protein sequence ID" value="CDY22081.1"/>
    <property type="molecule type" value="Genomic_DNA"/>
</dbReference>
<dbReference type="InterPro" id="IPR021410">
    <property type="entry name" value="FAF"/>
</dbReference>
<dbReference type="PaxDb" id="3708-A0A078G9L7"/>
<evidence type="ECO:0000313" key="5">
    <source>
        <dbReference type="EMBL" id="CDY22081.1"/>
    </source>
</evidence>
<evidence type="ECO:0000313" key="6">
    <source>
        <dbReference type="Proteomes" id="UP000028999"/>
    </source>
</evidence>
<keyword evidence="6" id="KW-1185">Reference proteome</keyword>
<comment type="similarity">
    <text evidence="1">Belongs to the fantastic four family.</text>
</comment>
<gene>
    <name evidence="5" type="primary">BnaA09g01100D</name>
    <name evidence="4" type="ORF">DARMORV10_A09P02210.1</name>
    <name evidence="5" type="ORF">GSBRNA2T00018467001</name>
</gene>
<dbReference type="PANTHER" id="PTHR33155:SF8">
    <property type="entry name" value="PROTEIN FANTASTIC FOUR 1"/>
    <property type="match status" value="1"/>
</dbReference>
<name>A0A078G9L7_BRANA</name>
<dbReference type="PANTHER" id="PTHR33155">
    <property type="entry name" value="FANTASTIC FOUR-LIKE PROTEIN (DUF3049)"/>
    <property type="match status" value="1"/>
</dbReference>
<accession>A0A078G9L7</accession>
<sequence>MSVVGQAYDHLLKKQISQNADVGGWSFLQSLCETKGIVRNREDQTKKTSYVHPTDQKLFVAKLSLEMCTESLGTESGSETGDEISLLALEATNIPMLPVKRTPREETYPKVRENSFPPPLKSVKGFNHSRMVKSYTEDGRLVVQAIRVCSPPRCFVSERCEGRLRLCLSESSLLSHDGNEQFEDNENGLEDDAEEEDEGKIGNNKFRRPRRRCNENGCEPKTMHKWKQEQFWVLKIWNDTFDQMLSLPPPEAQRKLTLIAWQATLYWLWNERNGRLHSNIFRSTHQIFRLLDAQLRNKLQSFRNTNPARSSTMMQSWFRFA</sequence>
<evidence type="ECO:0000256" key="1">
    <source>
        <dbReference type="ARBA" id="ARBA00008690"/>
    </source>
</evidence>
<reference evidence="5 6" key="1">
    <citation type="journal article" date="2014" name="Science">
        <title>Plant genetics. Early allopolyploid evolution in the post-Neolithic Brassica napus oilseed genome.</title>
        <authorList>
            <person name="Chalhoub B."/>
            <person name="Denoeud F."/>
            <person name="Liu S."/>
            <person name="Parkin I.A."/>
            <person name="Tang H."/>
            <person name="Wang X."/>
            <person name="Chiquet J."/>
            <person name="Belcram H."/>
            <person name="Tong C."/>
            <person name="Samans B."/>
            <person name="Correa M."/>
            <person name="Da Silva C."/>
            <person name="Just J."/>
            <person name="Falentin C."/>
            <person name="Koh C.S."/>
            <person name="Le Clainche I."/>
            <person name="Bernard M."/>
            <person name="Bento P."/>
            <person name="Noel B."/>
            <person name="Labadie K."/>
            <person name="Alberti A."/>
            <person name="Charles M."/>
            <person name="Arnaud D."/>
            <person name="Guo H."/>
            <person name="Daviaud C."/>
            <person name="Alamery S."/>
            <person name="Jabbari K."/>
            <person name="Zhao M."/>
            <person name="Edger P.P."/>
            <person name="Chelaifa H."/>
            <person name="Tack D."/>
            <person name="Lassalle G."/>
            <person name="Mestiri I."/>
            <person name="Schnel N."/>
            <person name="Le Paslier M.C."/>
            <person name="Fan G."/>
            <person name="Renault V."/>
            <person name="Bayer P.E."/>
            <person name="Golicz A.A."/>
            <person name="Manoli S."/>
            <person name="Lee T.H."/>
            <person name="Thi V.H."/>
            <person name="Chalabi S."/>
            <person name="Hu Q."/>
            <person name="Fan C."/>
            <person name="Tollenaere R."/>
            <person name="Lu Y."/>
            <person name="Battail C."/>
            <person name="Shen J."/>
            <person name="Sidebottom C.H."/>
            <person name="Wang X."/>
            <person name="Canaguier A."/>
            <person name="Chauveau A."/>
            <person name="Berard A."/>
            <person name="Deniot G."/>
            <person name="Guan M."/>
            <person name="Liu Z."/>
            <person name="Sun F."/>
            <person name="Lim Y.P."/>
            <person name="Lyons E."/>
            <person name="Town C.D."/>
            <person name="Bancroft I."/>
            <person name="Wang X."/>
            <person name="Meng J."/>
            <person name="Ma J."/>
            <person name="Pires J.C."/>
            <person name="King G.J."/>
            <person name="Brunel D."/>
            <person name="Delourme R."/>
            <person name="Renard M."/>
            <person name="Aury J.M."/>
            <person name="Adams K.L."/>
            <person name="Batley J."/>
            <person name="Snowdon R.J."/>
            <person name="Tost J."/>
            <person name="Edwards D."/>
            <person name="Zhou Y."/>
            <person name="Hua W."/>
            <person name="Sharpe A.G."/>
            <person name="Paterson A.H."/>
            <person name="Guan C."/>
            <person name="Wincker P."/>
        </authorList>
    </citation>
    <scope>NUCLEOTIDE SEQUENCE [LARGE SCALE GENOMIC DNA]</scope>
    <source>
        <strain evidence="6">cv. Darmor-bzh</strain>
    </source>
</reference>
<organism evidence="5 6">
    <name type="scientific">Brassica napus</name>
    <name type="common">Rape</name>
    <dbReference type="NCBI Taxonomy" id="3708"/>
    <lineage>
        <taxon>Eukaryota</taxon>
        <taxon>Viridiplantae</taxon>
        <taxon>Streptophyta</taxon>
        <taxon>Embryophyta</taxon>
        <taxon>Tracheophyta</taxon>
        <taxon>Spermatophyta</taxon>
        <taxon>Magnoliopsida</taxon>
        <taxon>eudicotyledons</taxon>
        <taxon>Gunneridae</taxon>
        <taxon>Pentapetalae</taxon>
        <taxon>rosids</taxon>
        <taxon>malvids</taxon>
        <taxon>Brassicales</taxon>
        <taxon>Brassicaceae</taxon>
        <taxon>Brassiceae</taxon>
        <taxon>Brassica</taxon>
    </lineage>
</organism>
<reference evidence="4" key="3">
    <citation type="submission" date="2021-01" db="EMBL/GenBank/DDBJ databases">
        <authorList>
            <consortium name="Genoscope - CEA"/>
            <person name="William W."/>
        </authorList>
    </citation>
    <scope>NUCLEOTIDE SEQUENCE</scope>
</reference>
<evidence type="ECO:0000313" key="4">
    <source>
        <dbReference type="EMBL" id="CAF2034947.1"/>
    </source>
</evidence>